<protein>
    <recommendedName>
        <fullName evidence="2">Serpin domain-containing protein</fullName>
    </recommendedName>
</protein>
<feature type="domain" description="Serpin" evidence="2">
    <location>
        <begin position="56"/>
        <end position="95"/>
    </location>
</feature>
<dbReference type="Proteomes" id="UP000712600">
    <property type="component" value="Unassembled WGS sequence"/>
</dbReference>
<dbReference type="InterPro" id="IPR023795">
    <property type="entry name" value="Serpin_CS"/>
</dbReference>
<name>A0A8S9SVF9_BRACR</name>
<reference evidence="3" key="1">
    <citation type="submission" date="2019-12" db="EMBL/GenBank/DDBJ databases">
        <title>Genome sequencing and annotation of Brassica cretica.</title>
        <authorList>
            <person name="Studholme D.J."/>
            <person name="Sarris P."/>
        </authorList>
    </citation>
    <scope>NUCLEOTIDE SEQUENCE</scope>
    <source>
        <strain evidence="3">PFS-109/04</strain>
        <tissue evidence="3">Leaf</tissue>
    </source>
</reference>
<dbReference type="Pfam" id="PF00079">
    <property type="entry name" value="Serpin"/>
    <property type="match status" value="1"/>
</dbReference>
<dbReference type="SUPFAM" id="SSF56574">
    <property type="entry name" value="Serpins"/>
    <property type="match status" value="1"/>
</dbReference>
<accession>A0A8S9SVF9</accession>
<dbReference type="PROSITE" id="PS00284">
    <property type="entry name" value="SERPIN"/>
    <property type="match status" value="1"/>
</dbReference>
<comment type="similarity">
    <text evidence="1">Belongs to the serpin family.</text>
</comment>
<comment type="caution">
    <text evidence="3">The sequence shown here is derived from an EMBL/GenBank/DDBJ whole genome shotgun (WGS) entry which is preliminary data.</text>
</comment>
<gene>
    <name evidence="3" type="ORF">F2Q69_00036694</name>
</gene>
<proteinExistence type="inferred from homology"/>
<evidence type="ECO:0000313" key="3">
    <source>
        <dbReference type="EMBL" id="KAF3604405.1"/>
    </source>
</evidence>
<dbReference type="AlphaFoldDB" id="A0A8S9SVF9"/>
<dbReference type="EMBL" id="QGKX02000004">
    <property type="protein sequence ID" value="KAF3604405.1"/>
    <property type="molecule type" value="Genomic_DNA"/>
</dbReference>
<dbReference type="Gene3D" id="3.30.497.10">
    <property type="entry name" value="Antithrombin, subunit I, domain 2"/>
    <property type="match status" value="1"/>
</dbReference>
<dbReference type="InterPro" id="IPR042178">
    <property type="entry name" value="Serpin_sf_1"/>
</dbReference>
<evidence type="ECO:0000259" key="2">
    <source>
        <dbReference type="Pfam" id="PF00079"/>
    </source>
</evidence>
<dbReference type="InterPro" id="IPR036186">
    <property type="entry name" value="Serpin_sf"/>
</dbReference>
<dbReference type="InterPro" id="IPR023796">
    <property type="entry name" value="Serpin_dom"/>
</dbReference>
<evidence type="ECO:0000256" key="1">
    <source>
        <dbReference type="ARBA" id="ARBA00009500"/>
    </source>
</evidence>
<sequence length="100" mass="10699">MLIKRSPICKLIGPGDHWACIGPHLRLGPVVKIGSAVISIASSSIAIASPIATEYAHIFFQPPEMIDFVADHPFLFLIKEDTIGTVLSAGQIMDPSDKSS</sequence>
<organism evidence="3 4">
    <name type="scientific">Brassica cretica</name>
    <name type="common">Mustard</name>
    <dbReference type="NCBI Taxonomy" id="69181"/>
    <lineage>
        <taxon>Eukaryota</taxon>
        <taxon>Viridiplantae</taxon>
        <taxon>Streptophyta</taxon>
        <taxon>Embryophyta</taxon>
        <taxon>Tracheophyta</taxon>
        <taxon>Spermatophyta</taxon>
        <taxon>Magnoliopsida</taxon>
        <taxon>eudicotyledons</taxon>
        <taxon>Gunneridae</taxon>
        <taxon>Pentapetalae</taxon>
        <taxon>rosids</taxon>
        <taxon>malvids</taxon>
        <taxon>Brassicales</taxon>
        <taxon>Brassicaceae</taxon>
        <taxon>Brassiceae</taxon>
        <taxon>Brassica</taxon>
    </lineage>
</organism>
<evidence type="ECO:0000313" key="4">
    <source>
        <dbReference type="Proteomes" id="UP000712600"/>
    </source>
</evidence>